<sequence length="74" mass="8947">MIKDIPLGEIKANLSSLTKNKISNADRISMKITYKYYRYSMDYTYYIEAFNLENQIYLIYVSFKSKNHSRYRLL</sequence>
<name>A0AAU7E5E5_9BACT</name>
<dbReference type="EMBL" id="CP155620">
    <property type="protein sequence ID" value="XBJ28647.1"/>
    <property type="molecule type" value="Genomic_DNA"/>
</dbReference>
<organism evidence="1">
    <name type="scientific">Campylobacter sp. CCS1377</name>
    <dbReference type="NCBI Taxonomy" id="3158229"/>
    <lineage>
        <taxon>Bacteria</taxon>
        <taxon>Pseudomonadati</taxon>
        <taxon>Campylobacterota</taxon>
        <taxon>Epsilonproteobacteria</taxon>
        <taxon>Campylobacterales</taxon>
        <taxon>Campylobacteraceae</taxon>
        <taxon>Campylobacter</taxon>
    </lineage>
</organism>
<gene>
    <name evidence="1" type="ORF">AAH949_05955</name>
</gene>
<accession>A0AAU7E5E5</accession>
<dbReference type="RefSeq" id="WP_134238858.1">
    <property type="nucleotide sequence ID" value="NZ_CP155620.1"/>
</dbReference>
<dbReference type="AlphaFoldDB" id="A0AAU7E5E5"/>
<evidence type="ECO:0000313" key="1">
    <source>
        <dbReference type="EMBL" id="XBJ28647.1"/>
    </source>
</evidence>
<protein>
    <submittedName>
        <fullName evidence="1">Uncharacterized protein</fullName>
    </submittedName>
</protein>
<proteinExistence type="predicted"/>
<reference evidence="1" key="1">
    <citation type="submission" date="2024-05" db="EMBL/GenBank/DDBJ databases">
        <title>Campylobacter coli isolated from environmental waters in Slovenia.</title>
        <authorList>
            <person name="Zautner A.E."/>
            <person name="Bunk B."/>
            <person name="Riedel T."/>
            <person name="Sproeer C."/>
        </authorList>
    </citation>
    <scope>NUCLEOTIDE SEQUENCE</scope>
    <source>
        <strain evidence="1">CCS1377</strain>
    </source>
</reference>